<sequence length="123" mass="13612">MRPVTSPAVTYDPSSLYLGLAIAALTVFGMWSVFRKTGRPGWPAVVPFYNVWVLARVAGRPGWWGILFVVPVLGAVLGIIVARDVGRRFGKGPAFSFFLLWLLFFIGYPILGWSDARVVRPSQ</sequence>
<reference evidence="1 2" key="1">
    <citation type="submission" date="2017-04" db="EMBL/GenBank/DDBJ databases">
        <authorList>
            <person name="Afonso C.L."/>
            <person name="Miller P.J."/>
            <person name="Scott M.A."/>
            <person name="Spackman E."/>
            <person name="Goraichik I."/>
            <person name="Dimitrov K.M."/>
            <person name="Suarez D.L."/>
            <person name="Swayne D.E."/>
        </authorList>
    </citation>
    <scope>NUCLEOTIDE SEQUENCE [LARGE SCALE GENOMIC DNA]</scope>
    <source>
        <strain evidence="2">XA(T)</strain>
    </source>
</reference>
<dbReference type="STRING" id="1619308.B5808_04235"/>
<dbReference type="KEGG" id="cphy:B5808_04235"/>
<dbReference type="Proteomes" id="UP000192775">
    <property type="component" value="Chromosome"/>
</dbReference>
<name>A0A1X9LN21_9MICO</name>
<protein>
    <submittedName>
        <fullName evidence="1">Uncharacterized protein</fullName>
    </submittedName>
</protein>
<organism evidence="1 2">
    <name type="scientific">Cnuibacter physcomitrellae</name>
    <dbReference type="NCBI Taxonomy" id="1619308"/>
    <lineage>
        <taxon>Bacteria</taxon>
        <taxon>Bacillati</taxon>
        <taxon>Actinomycetota</taxon>
        <taxon>Actinomycetes</taxon>
        <taxon>Micrococcales</taxon>
        <taxon>Microbacteriaceae</taxon>
        <taxon>Cnuibacter</taxon>
    </lineage>
</organism>
<dbReference type="EMBL" id="CP020715">
    <property type="protein sequence ID" value="ARJ04519.1"/>
    <property type="molecule type" value="Genomic_DNA"/>
</dbReference>
<proteinExistence type="predicted"/>
<gene>
    <name evidence="1" type="ORF">B5808_04235</name>
</gene>
<keyword evidence="2" id="KW-1185">Reference proteome</keyword>
<dbReference type="RefSeq" id="WP_085018660.1">
    <property type="nucleotide sequence ID" value="NZ_BMHD01000001.1"/>
</dbReference>
<evidence type="ECO:0000313" key="2">
    <source>
        <dbReference type="Proteomes" id="UP000192775"/>
    </source>
</evidence>
<accession>A0A1X9LN21</accession>
<dbReference type="Pfam" id="PF18936">
    <property type="entry name" value="DUF5684"/>
    <property type="match status" value="1"/>
</dbReference>
<dbReference type="InterPro" id="IPR043739">
    <property type="entry name" value="DUF5684"/>
</dbReference>
<evidence type="ECO:0000313" key="1">
    <source>
        <dbReference type="EMBL" id="ARJ04519.1"/>
    </source>
</evidence>
<dbReference type="AlphaFoldDB" id="A0A1X9LN21"/>